<sequence length="207" mass="23217">METTTRQTYSESFDEAFFRVSAKAGCLRGNALNTNVFVLSLIALVSAINLEKTVVSRWNQVQFNVSIVMRKACSSMERKARACCRGLLSALSSITVKFPCFEGCQSEGILVSVYRANIITTHFMAPLRTLTNSLAQRKYWILASIINLNAVYHMISGRQVTGPTTEQYYSYVVPERLFLMFFYPAKSGEDGLLVRAYRTELLGSSTI</sequence>
<reference evidence="1" key="1">
    <citation type="submission" date="2023-06" db="EMBL/GenBank/DDBJ databases">
        <authorList>
            <consortium name="Lawrence Berkeley National Laboratory"/>
            <person name="Ahrendt S."/>
            <person name="Sahu N."/>
            <person name="Indic B."/>
            <person name="Wong-Bajracharya J."/>
            <person name="Merenyi Z."/>
            <person name="Ke H.-M."/>
            <person name="Monk M."/>
            <person name="Kocsube S."/>
            <person name="Drula E."/>
            <person name="Lipzen A."/>
            <person name="Balint B."/>
            <person name="Henrissat B."/>
            <person name="Andreopoulos B."/>
            <person name="Martin F.M."/>
            <person name="Harder C.B."/>
            <person name="Rigling D."/>
            <person name="Ford K.L."/>
            <person name="Foster G.D."/>
            <person name="Pangilinan J."/>
            <person name="Papanicolaou A."/>
            <person name="Barry K."/>
            <person name="LaButti K."/>
            <person name="Viragh M."/>
            <person name="Koriabine M."/>
            <person name="Yan M."/>
            <person name="Riley R."/>
            <person name="Champramary S."/>
            <person name="Plett K.L."/>
            <person name="Tsai I.J."/>
            <person name="Slot J."/>
            <person name="Sipos G."/>
            <person name="Plett J."/>
            <person name="Nagy L.G."/>
            <person name="Grigoriev I.V."/>
        </authorList>
    </citation>
    <scope>NUCLEOTIDE SEQUENCE</scope>
    <source>
        <strain evidence="1">ICMP 16352</strain>
    </source>
</reference>
<evidence type="ECO:0000313" key="2">
    <source>
        <dbReference type="Proteomes" id="UP001175227"/>
    </source>
</evidence>
<accession>A0AA39TQY6</accession>
<proteinExistence type="predicted"/>
<dbReference type="AlphaFoldDB" id="A0AA39TQY6"/>
<keyword evidence="2" id="KW-1185">Reference proteome</keyword>
<dbReference type="EMBL" id="JAUEPR010000077">
    <property type="protein sequence ID" value="KAK0467427.1"/>
    <property type="molecule type" value="Genomic_DNA"/>
</dbReference>
<organism evidence="1 2">
    <name type="scientific">Armillaria novae-zelandiae</name>
    <dbReference type="NCBI Taxonomy" id="153914"/>
    <lineage>
        <taxon>Eukaryota</taxon>
        <taxon>Fungi</taxon>
        <taxon>Dikarya</taxon>
        <taxon>Basidiomycota</taxon>
        <taxon>Agaricomycotina</taxon>
        <taxon>Agaricomycetes</taxon>
        <taxon>Agaricomycetidae</taxon>
        <taxon>Agaricales</taxon>
        <taxon>Marasmiineae</taxon>
        <taxon>Physalacriaceae</taxon>
        <taxon>Armillaria</taxon>
    </lineage>
</organism>
<evidence type="ECO:0000313" key="1">
    <source>
        <dbReference type="EMBL" id="KAK0467427.1"/>
    </source>
</evidence>
<dbReference type="Proteomes" id="UP001175227">
    <property type="component" value="Unassembled WGS sequence"/>
</dbReference>
<name>A0AA39TQY6_9AGAR</name>
<gene>
    <name evidence="1" type="ORF">IW261DRAFT_1426600</name>
</gene>
<comment type="caution">
    <text evidence="1">The sequence shown here is derived from an EMBL/GenBank/DDBJ whole genome shotgun (WGS) entry which is preliminary data.</text>
</comment>
<protein>
    <submittedName>
        <fullName evidence="1">Uncharacterized protein</fullName>
    </submittedName>
</protein>